<gene>
    <name evidence="2" type="ORF">I553_3643</name>
</gene>
<evidence type="ECO:0000256" key="1">
    <source>
        <dbReference type="SAM" id="MobiDB-lite"/>
    </source>
</evidence>
<name>X7ZAW1_MYCXE</name>
<reference evidence="2" key="1">
    <citation type="submission" date="2014-01" db="EMBL/GenBank/DDBJ databases">
        <authorList>
            <person name="Brown-Elliot B."/>
            <person name="Wallace R."/>
            <person name="Lenaerts A."/>
            <person name="Ordway D."/>
            <person name="DeGroote M.A."/>
            <person name="Parker T."/>
            <person name="Sizemore C."/>
            <person name="Tallon L.J."/>
            <person name="Sadzewicz L.K."/>
            <person name="Sengamalay N."/>
            <person name="Fraser C.M."/>
            <person name="Hine E."/>
            <person name="Shefchek K.A."/>
            <person name="Das S.P."/>
            <person name="Tettelin H."/>
        </authorList>
    </citation>
    <scope>NUCLEOTIDE SEQUENCE [LARGE SCALE GENOMIC DNA]</scope>
    <source>
        <strain evidence="2">4042</strain>
    </source>
</reference>
<sequence length="142" mass="16450">MNWSAWTITTDRAGREREIGGRLQRLRAIIRGQGKDGHEDVHRRRDERVAVRPKPYSVVILKRGPDFGSANTPAIIWEHAGETSRFATRACWRWCFRSRTAPRSAGSACPPDRRRHHRRHERRPGVQAGFSRSRCTRVGFPR</sequence>
<dbReference type="EMBL" id="JAOB01000079">
    <property type="protein sequence ID" value="EUA16672.1"/>
    <property type="molecule type" value="Genomic_DNA"/>
</dbReference>
<organism evidence="2">
    <name type="scientific">Mycobacterium xenopi 4042</name>
    <dbReference type="NCBI Taxonomy" id="1299334"/>
    <lineage>
        <taxon>Bacteria</taxon>
        <taxon>Bacillati</taxon>
        <taxon>Actinomycetota</taxon>
        <taxon>Actinomycetes</taxon>
        <taxon>Mycobacteriales</taxon>
        <taxon>Mycobacteriaceae</taxon>
        <taxon>Mycobacterium</taxon>
    </lineage>
</organism>
<comment type="caution">
    <text evidence="2">The sequence shown here is derived from an EMBL/GenBank/DDBJ whole genome shotgun (WGS) entry which is preliminary data.</text>
</comment>
<dbReference type="AlphaFoldDB" id="X7ZAW1"/>
<feature type="compositionally biased region" description="Basic residues" evidence="1">
    <location>
        <begin position="113"/>
        <end position="122"/>
    </location>
</feature>
<feature type="region of interest" description="Disordered" evidence="1">
    <location>
        <begin position="101"/>
        <end position="131"/>
    </location>
</feature>
<dbReference type="PATRIC" id="fig|1299334.3.peg.8193"/>
<accession>X7ZAW1</accession>
<proteinExistence type="predicted"/>
<evidence type="ECO:0000313" key="2">
    <source>
        <dbReference type="EMBL" id="EUA16672.1"/>
    </source>
</evidence>
<protein>
    <submittedName>
        <fullName evidence="2">Uncharacterized protein</fullName>
    </submittedName>
</protein>